<evidence type="ECO:0000256" key="1">
    <source>
        <dbReference type="SAM" id="Phobius"/>
    </source>
</evidence>
<name>A0ABW4TXA4_9SPHN</name>
<keyword evidence="1" id="KW-1133">Transmembrane helix</keyword>
<dbReference type="Proteomes" id="UP001597400">
    <property type="component" value="Unassembled WGS sequence"/>
</dbReference>
<dbReference type="EMBL" id="JBHUGS010000001">
    <property type="protein sequence ID" value="MFD1949631.1"/>
    <property type="molecule type" value="Genomic_DNA"/>
</dbReference>
<reference evidence="3" key="1">
    <citation type="journal article" date="2019" name="Int. J. Syst. Evol. Microbiol.">
        <title>The Global Catalogue of Microorganisms (GCM) 10K type strain sequencing project: providing services to taxonomists for standard genome sequencing and annotation.</title>
        <authorList>
            <consortium name="The Broad Institute Genomics Platform"/>
            <consortium name="The Broad Institute Genome Sequencing Center for Infectious Disease"/>
            <person name="Wu L."/>
            <person name="Ma J."/>
        </authorList>
    </citation>
    <scope>NUCLEOTIDE SEQUENCE [LARGE SCALE GENOMIC DNA]</scope>
    <source>
        <strain evidence="3">CGMCC 1.12702</strain>
    </source>
</reference>
<protein>
    <submittedName>
        <fullName evidence="2">Uncharacterized protein</fullName>
    </submittedName>
</protein>
<keyword evidence="3" id="KW-1185">Reference proteome</keyword>
<keyword evidence="1" id="KW-0472">Membrane</keyword>
<feature type="transmembrane region" description="Helical" evidence="1">
    <location>
        <begin position="20"/>
        <end position="38"/>
    </location>
</feature>
<proteinExistence type="predicted"/>
<comment type="caution">
    <text evidence="2">The sequence shown here is derived from an EMBL/GenBank/DDBJ whole genome shotgun (WGS) entry which is preliminary data.</text>
</comment>
<evidence type="ECO:0000313" key="2">
    <source>
        <dbReference type="EMBL" id="MFD1949631.1"/>
    </source>
</evidence>
<accession>A0ABW4TXA4</accession>
<organism evidence="2 3">
    <name type="scientific">Sphingomonas arantia</name>
    <dbReference type="NCBI Taxonomy" id="1460676"/>
    <lineage>
        <taxon>Bacteria</taxon>
        <taxon>Pseudomonadati</taxon>
        <taxon>Pseudomonadota</taxon>
        <taxon>Alphaproteobacteria</taxon>
        <taxon>Sphingomonadales</taxon>
        <taxon>Sphingomonadaceae</taxon>
        <taxon>Sphingomonas</taxon>
    </lineage>
</organism>
<evidence type="ECO:0000313" key="3">
    <source>
        <dbReference type="Proteomes" id="UP001597400"/>
    </source>
</evidence>
<gene>
    <name evidence="2" type="ORF">ACFSGX_02470</name>
</gene>
<keyword evidence="1" id="KW-0812">Transmembrane</keyword>
<sequence length="109" mass="11574">MASRRARTIDARPERPAVSGALGKVVTVVATLLLWAAMMRVVGRIPFTETMTVALVETAAALGVYGIEAIEDLYLSVLALITLAASILIVRTFLRHRRLAAPVSAGTTA</sequence>
<feature type="transmembrane region" description="Helical" evidence="1">
    <location>
        <begin position="73"/>
        <end position="94"/>
    </location>
</feature>
<dbReference type="RefSeq" id="WP_380927208.1">
    <property type="nucleotide sequence ID" value="NZ_JBHUGS010000001.1"/>
</dbReference>